<feature type="compositionally biased region" description="Basic and acidic residues" evidence="4">
    <location>
        <begin position="145"/>
        <end position="162"/>
    </location>
</feature>
<dbReference type="PROSITE" id="PS50119">
    <property type="entry name" value="ZF_BBOX"/>
    <property type="match status" value="1"/>
</dbReference>
<dbReference type="SUPFAM" id="SSF57845">
    <property type="entry name" value="B-box zinc-binding domain"/>
    <property type="match status" value="1"/>
</dbReference>
<dbReference type="InterPro" id="IPR004020">
    <property type="entry name" value="DAPIN"/>
</dbReference>
<dbReference type="InterPro" id="IPR000315">
    <property type="entry name" value="Znf_B-box"/>
</dbReference>
<dbReference type="GO" id="GO:0008270">
    <property type="term" value="F:zinc ion binding"/>
    <property type="evidence" value="ECO:0007669"/>
    <property type="project" value="UniProtKB-KW"/>
</dbReference>
<keyword evidence="2" id="KW-0862">Zinc</keyword>
<evidence type="ECO:0000259" key="6">
    <source>
        <dbReference type="PROSITE" id="PS50824"/>
    </source>
</evidence>
<dbReference type="CTD" id="4210"/>
<dbReference type="AlphaFoldDB" id="A0A2Y9QXS9"/>
<dbReference type="Proteomes" id="UP000248480">
    <property type="component" value="Unplaced"/>
</dbReference>
<evidence type="ECO:0000256" key="4">
    <source>
        <dbReference type="SAM" id="MobiDB-lite"/>
    </source>
</evidence>
<evidence type="ECO:0000256" key="3">
    <source>
        <dbReference type="PROSITE-ProRule" id="PRU00024"/>
    </source>
</evidence>
<dbReference type="SMART" id="SM00336">
    <property type="entry name" value="BBOX"/>
    <property type="match status" value="1"/>
</dbReference>
<feature type="compositionally biased region" description="Polar residues" evidence="4">
    <location>
        <begin position="129"/>
        <end position="143"/>
    </location>
</feature>
<dbReference type="CDD" id="cd08321">
    <property type="entry name" value="Pyrin_ASC-like"/>
    <property type="match status" value="1"/>
</dbReference>
<keyword evidence="7" id="KW-1185">Reference proteome</keyword>
<sequence length="712" mass="78698">MAKKLSDHLLNSLEELVPYDFEKFKFKLQNTSLEKEHPRIPRGLLQMARPVKLATLLVNNYGEEDAVRLTLQVLRGINQRLLAEELYKATGQDYPTQEGGTDSSAVLCSSGENKPKSLKIPDGPDGDRQQQSGEGIASLQSGQPEAERGFQKKSQDRRRDQGPDGQGKPAVRSMTPPARRGPFLSPARLAGEKGCILSSRLRRNAHSTSRLQGLSSNSFCGSLVRREPKRAEGKKRPKSLELAISSEKGEPLNPEILLTLEEIKIVSPDTVGTPGKMAIPDIEATVAPEKGSRNPEQSVIQEGGTFRNVLTSVSLTGEEKTQEHPESTTPSEENRIGSAEAPEMLHEPSNPKAPPFLGKKGHQNPGHLASLGMVACKGRPWEGESAGGTCVHGSSSCSGGHGALDGRLSSCPRCQTPLPKEQLLHSLSPEPPPPCERHMKQPRLLFCEDHRELVCLICSLSQEHRGHQVRPIEEVALEFKEQIHWQLEHLKELRKSGEEQKYQGDKETANFLKQTEAQKQKVRHQMQQLCQFLEKQEQLFVAWLEELGQTIGQVREKYGSRVSQDIALLDELIGELEAKQCQPAWGLVQDIEVTLHRAKTVTIPEPWATPPEVKEKIHLFYHKSEFVEKSMKRFSESLRSEVEMLTVPAVTAAQAHAVKCQIKVSGLGLLGPCALPHQVPEEWSSPCFLEVGRTCGDAAHGPPAGYCDFLCS</sequence>
<dbReference type="STRING" id="127582.A0A2Y9QXS9"/>
<dbReference type="Gene3D" id="1.10.533.10">
    <property type="entry name" value="Death Domain, Fas"/>
    <property type="match status" value="1"/>
</dbReference>
<evidence type="ECO:0000259" key="5">
    <source>
        <dbReference type="PROSITE" id="PS50119"/>
    </source>
</evidence>
<dbReference type="FunCoup" id="A0A2Y9QXS9">
    <property type="interactions" value="229"/>
</dbReference>
<gene>
    <name evidence="8" type="primary">MEFV</name>
</gene>
<evidence type="ECO:0000313" key="8">
    <source>
        <dbReference type="RefSeq" id="XP_023584178.1"/>
    </source>
</evidence>
<feature type="region of interest" description="Disordered" evidence="4">
    <location>
        <begin position="92"/>
        <end position="187"/>
    </location>
</feature>
<dbReference type="RefSeq" id="XP_023584178.1">
    <property type="nucleotide sequence ID" value="XM_023728410.1"/>
</dbReference>
<dbReference type="PROSITE" id="PS50824">
    <property type="entry name" value="DAPIN"/>
    <property type="match status" value="1"/>
</dbReference>
<keyword evidence="1 3" id="KW-0479">Metal-binding</keyword>
<feature type="compositionally biased region" description="Basic and acidic residues" evidence="4">
    <location>
        <begin position="317"/>
        <end position="326"/>
    </location>
</feature>
<feature type="region of interest" description="Disordered" evidence="4">
    <location>
        <begin position="225"/>
        <end position="246"/>
    </location>
</feature>
<dbReference type="InterPro" id="IPR011029">
    <property type="entry name" value="DEATH-like_dom_sf"/>
</dbReference>
<protein>
    <submittedName>
        <fullName evidence="8">Pyrin isoform X1</fullName>
    </submittedName>
</protein>
<name>A0A2Y9QXS9_TRIMA</name>
<dbReference type="PANTHER" id="PTHR24103">
    <property type="entry name" value="E3 UBIQUITIN-PROTEIN LIGASE TRIM"/>
    <property type="match status" value="1"/>
</dbReference>
<feature type="compositionally biased region" description="Polar residues" evidence="4">
    <location>
        <begin position="93"/>
        <end position="112"/>
    </location>
</feature>
<feature type="region of interest" description="Disordered" evidence="4">
    <location>
        <begin position="315"/>
        <end position="364"/>
    </location>
</feature>
<evidence type="ECO:0000256" key="2">
    <source>
        <dbReference type="ARBA" id="ARBA00022833"/>
    </source>
</evidence>
<feature type="domain" description="B box-type" evidence="5">
    <location>
        <begin position="430"/>
        <end position="472"/>
    </location>
</feature>
<organism evidence="7 8">
    <name type="scientific">Trichechus manatus latirostris</name>
    <name type="common">Florida manatee</name>
    <dbReference type="NCBI Taxonomy" id="127582"/>
    <lineage>
        <taxon>Eukaryota</taxon>
        <taxon>Metazoa</taxon>
        <taxon>Chordata</taxon>
        <taxon>Craniata</taxon>
        <taxon>Vertebrata</taxon>
        <taxon>Euteleostomi</taxon>
        <taxon>Mammalia</taxon>
        <taxon>Eutheria</taxon>
        <taxon>Afrotheria</taxon>
        <taxon>Sirenia</taxon>
        <taxon>Trichechidae</taxon>
        <taxon>Trichechus</taxon>
    </lineage>
</organism>
<proteinExistence type="predicted"/>
<evidence type="ECO:0000256" key="1">
    <source>
        <dbReference type="ARBA" id="ARBA00022771"/>
    </source>
</evidence>
<dbReference type="Pfam" id="PF02758">
    <property type="entry name" value="PYRIN"/>
    <property type="match status" value="1"/>
</dbReference>
<dbReference type="SUPFAM" id="SSF47986">
    <property type="entry name" value="DEATH domain"/>
    <property type="match status" value="1"/>
</dbReference>
<dbReference type="Pfam" id="PF00643">
    <property type="entry name" value="zf-B_box"/>
    <property type="match status" value="1"/>
</dbReference>
<evidence type="ECO:0000313" key="7">
    <source>
        <dbReference type="Proteomes" id="UP000248480"/>
    </source>
</evidence>
<accession>A0A2Y9QXS9</accession>
<dbReference type="InParanoid" id="A0A2Y9QXS9"/>
<reference evidence="8" key="1">
    <citation type="submission" date="2025-08" db="UniProtKB">
        <authorList>
            <consortium name="RefSeq"/>
        </authorList>
    </citation>
    <scope>IDENTIFICATION</scope>
</reference>
<dbReference type="Gene3D" id="3.30.160.60">
    <property type="entry name" value="Classic Zinc Finger"/>
    <property type="match status" value="1"/>
</dbReference>
<feature type="domain" description="Pyrin" evidence="6">
    <location>
        <begin position="1"/>
        <end position="92"/>
    </location>
</feature>
<dbReference type="InterPro" id="IPR050143">
    <property type="entry name" value="TRIM/RBCC"/>
</dbReference>
<dbReference type="GeneID" id="101356110"/>
<keyword evidence="1 3" id="KW-0863">Zinc-finger</keyword>
<dbReference type="SMART" id="SM01289">
    <property type="entry name" value="PYRIN"/>
    <property type="match status" value="1"/>
</dbReference>
<dbReference type="KEGG" id="tmu:101356110"/>